<keyword evidence="2" id="KW-1185">Reference proteome</keyword>
<sequence>MLVAPSRTSYLPHGLVGASSVNQASKHYNTQPQAPGRATRSSVCARPRRRGGRLSLCGGRQTAAGAPPSAQSRLTSTSSSPKSGLPYLAVPHFPPRDGYRQRALHRQAGHGSARGGRLRDKRRLGYLSCPDPGQVRDQRGSTGSCQAGTTDGVSPPVRALDIQITAPGALPCPALPFVSAAQLQQCIAPNVTRLGTSPLPPPPPPPGQGSGSPWTASSPSFGAKKSSSWLLSRGWGRAQAKSIILSSLVAAKDLLNPCLALPLHLSSESWPAIPPHLACPCRLPSTVGALSTSIVSSYTAAAACLPSPDASFCPPVLVRLDEEQPRTNSRAAARPAAVVSELRAGCDSPDMHAGLSTARRRCRVETDGTEQTFEIIACSCEPCAANQRARAIALLRRVERFKGLSVSVNLSRPSVLALPSGVAFCPCVVAPTPCMALAIWALALWPVRPSGQDWPDTGLTRWRQVEFFAAHTRHYADVLNLDVGAGESII</sequence>
<comment type="caution">
    <text evidence="1">The sequence shown here is derived from an EMBL/GenBank/DDBJ whole genome shotgun (WGS) entry which is preliminary data.</text>
</comment>
<reference evidence="1" key="1">
    <citation type="submission" date="2024-12" db="EMBL/GenBank/DDBJ databases">
        <title>Comparative genomics and development of molecular markers within Purpureocillium lilacinum and among Purpureocillium species.</title>
        <authorList>
            <person name="Yeh Z.-Y."/>
            <person name="Ni N.-T."/>
            <person name="Lo P.-H."/>
            <person name="Mushyakhwo K."/>
            <person name="Lin C.-F."/>
            <person name="Nai Y.-S."/>
        </authorList>
    </citation>
    <scope>NUCLEOTIDE SEQUENCE</scope>
    <source>
        <strain evidence="1">NCHU-NPUST-175</strain>
    </source>
</reference>
<gene>
    <name evidence="1" type="ORF">ACCO45_000820</name>
</gene>
<protein>
    <submittedName>
        <fullName evidence="1">Uncharacterized protein</fullName>
    </submittedName>
</protein>
<accession>A0ACC4E5U3</accession>
<proteinExistence type="predicted"/>
<dbReference type="Proteomes" id="UP001638806">
    <property type="component" value="Unassembled WGS sequence"/>
</dbReference>
<dbReference type="EMBL" id="JBGNUJ010000002">
    <property type="protein sequence ID" value="KAL3963816.1"/>
    <property type="molecule type" value="Genomic_DNA"/>
</dbReference>
<name>A0ACC4E5U3_PURLI</name>
<organism evidence="1 2">
    <name type="scientific">Purpureocillium lilacinum</name>
    <name type="common">Paecilomyces lilacinus</name>
    <dbReference type="NCBI Taxonomy" id="33203"/>
    <lineage>
        <taxon>Eukaryota</taxon>
        <taxon>Fungi</taxon>
        <taxon>Dikarya</taxon>
        <taxon>Ascomycota</taxon>
        <taxon>Pezizomycotina</taxon>
        <taxon>Sordariomycetes</taxon>
        <taxon>Hypocreomycetidae</taxon>
        <taxon>Hypocreales</taxon>
        <taxon>Ophiocordycipitaceae</taxon>
        <taxon>Purpureocillium</taxon>
    </lineage>
</organism>
<evidence type="ECO:0000313" key="1">
    <source>
        <dbReference type="EMBL" id="KAL3963816.1"/>
    </source>
</evidence>
<evidence type="ECO:0000313" key="2">
    <source>
        <dbReference type="Proteomes" id="UP001638806"/>
    </source>
</evidence>